<dbReference type="InterPro" id="IPR006426">
    <property type="entry name" value="Asn_synth_AEB"/>
</dbReference>
<comment type="caution">
    <text evidence="10">The sequence shown here is derived from an EMBL/GenBank/DDBJ whole genome shotgun (WGS) entry which is preliminary data.</text>
</comment>
<comment type="similarity">
    <text evidence="1">Belongs to the asparagine synthetase family.</text>
</comment>
<keyword evidence="3 5" id="KW-0067">ATP-binding</keyword>
<comment type="catalytic activity">
    <reaction evidence="5">
        <text>L-aspartate + L-glutamine + ATP + H2O = L-asparagine + L-glutamate + AMP + diphosphate + H(+)</text>
        <dbReference type="Rhea" id="RHEA:12228"/>
        <dbReference type="ChEBI" id="CHEBI:15377"/>
        <dbReference type="ChEBI" id="CHEBI:15378"/>
        <dbReference type="ChEBI" id="CHEBI:29985"/>
        <dbReference type="ChEBI" id="CHEBI:29991"/>
        <dbReference type="ChEBI" id="CHEBI:30616"/>
        <dbReference type="ChEBI" id="CHEBI:33019"/>
        <dbReference type="ChEBI" id="CHEBI:58048"/>
        <dbReference type="ChEBI" id="CHEBI:58359"/>
        <dbReference type="ChEBI" id="CHEBI:456215"/>
        <dbReference type="EC" id="6.3.5.4"/>
    </reaction>
</comment>
<feature type="site" description="Important for beta-aspartyl-AMP intermediate formation" evidence="8">
    <location>
        <position position="359"/>
    </location>
</feature>
<keyword evidence="6" id="KW-0061">Asparagine biosynthesis</keyword>
<dbReference type="InterPro" id="IPR014729">
    <property type="entry name" value="Rossmann-like_a/b/a_fold"/>
</dbReference>
<evidence type="ECO:0000256" key="1">
    <source>
        <dbReference type="ARBA" id="ARBA00005752"/>
    </source>
</evidence>
<feature type="binding site" evidence="7">
    <location>
        <position position="285"/>
    </location>
    <ligand>
        <name>ATP</name>
        <dbReference type="ChEBI" id="CHEBI:30616"/>
    </ligand>
</feature>
<feature type="active site" description="For GATase activity" evidence="6">
    <location>
        <position position="2"/>
    </location>
</feature>
<dbReference type="EC" id="6.3.5.4" evidence="5"/>
<dbReference type="GO" id="GO:0006529">
    <property type="term" value="P:asparagine biosynthetic process"/>
    <property type="evidence" value="ECO:0007669"/>
    <property type="project" value="UniProtKB-KW"/>
</dbReference>
<evidence type="ECO:0000256" key="5">
    <source>
        <dbReference type="PIRNR" id="PIRNR001589"/>
    </source>
</evidence>
<name>A0A256JLF6_HALEZ</name>
<dbReference type="InterPro" id="IPR001962">
    <property type="entry name" value="Asn_synthase"/>
</dbReference>
<evidence type="ECO:0000256" key="2">
    <source>
        <dbReference type="ARBA" id="ARBA00022741"/>
    </source>
</evidence>
<dbReference type="PROSITE" id="PS51278">
    <property type="entry name" value="GATASE_TYPE_2"/>
    <property type="match status" value="1"/>
</dbReference>
<dbReference type="CDD" id="cd00712">
    <property type="entry name" value="AsnB"/>
    <property type="match status" value="1"/>
</dbReference>
<dbReference type="RefSeq" id="WP_094592601.1">
    <property type="nucleotide sequence ID" value="NZ_NHPA01000013.1"/>
</dbReference>
<evidence type="ECO:0000256" key="8">
    <source>
        <dbReference type="PIRSR" id="PIRSR001589-3"/>
    </source>
</evidence>
<dbReference type="InterPro" id="IPR029055">
    <property type="entry name" value="Ntn_hydrolases_N"/>
</dbReference>
<evidence type="ECO:0000313" key="11">
    <source>
        <dbReference type="Proteomes" id="UP000215607"/>
    </source>
</evidence>
<keyword evidence="4 6" id="KW-0315">Glutamine amidotransferase</keyword>
<dbReference type="AlphaFoldDB" id="A0A256JLF6"/>
<dbReference type="SUPFAM" id="SSF56235">
    <property type="entry name" value="N-terminal nucleophile aminohydrolases (Ntn hydrolases)"/>
    <property type="match status" value="1"/>
</dbReference>
<dbReference type="SUPFAM" id="SSF52402">
    <property type="entry name" value="Adenine nucleotide alpha hydrolases-like"/>
    <property type="match status" value="1"/>
</dbReference>
<organism evidence="10 11">
    <name type="scientific">Halorubrum ezzemoulense</name>
    <name type="common">Halorubrum chaoviator</name>
    <dbReference type="NCBI Taxonomy" id="337243"/>
    <lineage>
        <taxon>Archaea</taxon>
        <taxon>Methanobacteriati</taxon>
        <taxon>Methanobacteriota</taxon>
        <taxon>Stenosarchaea group</taxon>
        <taxon>Halobacteria</taxon>
        <taxon>Halobacteriales</taxon>
        <taxon>Haloferacaceae</taxon>
        <taxon>Halorubrum</taxon>
    </lineage>
</organism>
<evidence type="ECO:0000256" key="4">
    <source>
        <dbReference type="ARBA" id="ARBA00022962"/>
    </source>
</evidence>
<dbReference type="Proteomes" id="UP000215607">
    <property type="component" value="Unassembled WGS sequence"/>
</dbReference>
<feature type="binding site" evidence="7">
    <location>
        <position position="96"/>
    </location>
    <ligand>
        <name>L-glutamine</name>
        <dbReference type="ChEBI" id="CHEBI:58359"/>
    </ligand>
</feature>
<dbReference type="PIRSF" id="PIRSF001589">
    <property type="entry name" value="Asn_synthetase_glu-h"/>
    <property type="match status" value="1"/>
</dbReference>
<dbReference type="CDD" id="cd01991">
    <property type="entry name" value="Asn_synthase_B_C"/>
    <property type="match status" value="1"/>
</dbReference>
<dbReference type="Gene3D" id="3.60.20.10">
    <property type="entry name" value="Glutamine Phosphoribosylpyrophosphate, subunit 1, domain 1"/>
    <property type="match status" value="1"/>
</dbReference>
<evidence type="ECO:0000259" key="9">
    <source>
        <dbReference type="PROSITE" id="PS51278"/>
    </source>
</evidence>
<dbReference type="Pfam" id="PF13537">
    <property type="entry name" value="GATase_7"/>
    <property type="match status" value="1"/>
</dbReference>
<gene>
    <name evidence="10" type="ORF">DJ79_02625</name>
</gene>
<keyword evidence="6" id="KW-0028">Amino-acid biosynthesis</keyword>
<dbReference type="GO" id="GO:0005829">
    <property type="term" value="C:cytosol"/>
    <property type="evidence" value="ECO:0007669"/>
    <property type="project" value="TreeGrafter"/>
</dbReference>
<evidence type="ECO:0000313" key="10">
    <source>
        <dbReference type="EMBL" id="OYR69600.1"/>
    </source>
</evidence>
<sequence>MCGIAGVYGYTDEALLQSMLSQIVHRGPDDEGRYINTDDGVMMGTRRLSIVDLEGGSQPMSNEDGTVTVAFNGEIYNHEKIRRTLTGNHQFRTECDTEVLVHLWEEYGTEMVEHVEGMFAFSIWDESREQLFLARDRLGIKPLYYTTAGNGIAWGSEIPSLLETGIDREIDQKAVYNHFRLGYTPWPQTLLQTVRKVPPGTSFLITEDGISSRRYWDLPTVPSRGTVPSFQAAADRVQDLLRSSVENRLMADVPVGAFLSGGLDSSSVVGLASEVTDNQLKTFSISFLDEEFDESSEARYVADHYGTDHHEITVDLTSMDVFGDLIESLGEPIGDLPLLPIYALSEYASDEVKVVLTGEGADELFAGYDRYRSIPARRKKVANLPPFAHDVAGAVGDITPVGSKYFNYLSGLKDDEEIIFNQTIDFGSKLGPYEYLEIDENGGSSGLRDKISEATANVTSEDAIQSMSAFDITHMLPDDVLYKTDHTSMAASLEARVPFLDYELVDYVFQLPPEYKANPEDVKLVLKKAMADILPEKILTRQKFGMGIPADRWFRTDNEAIARWFTEPKLNNTPYVSTELVFEIWNDHRNHQRDAGRSLWNVLNYVAWYHKFIHPETAVM</sequence>
<evidence type="ECO:0000256" key="6">
    <source>
        <dbReference type="PIRSR" id="PIRSR001589-1"/>
    </source>
</evidence>
<feature type="domain" description="Glutamine amidotransferase type-2" evidence="9">
    <location>
        <begin position="2"/>
        <end position="208"/>
    </location>
</feature>
<dbReference type="InterPro" id="IPR033738">
    <property type="entry name" value="AsnB_N"/>
</dbReference>
<dbReference type="PANTHER" id="PTHR43284:SF1">
    <property type="entry name" value="ASPARAGINE SYNTHETASE"/>
    <property type="match status" value="1"/>
</dbReference>
<dbReference type="InterPro" id="IPR017932">
    <property type="entry name" value="GATase_2_dom"/>
</dbReference>
<proteinExistence type="inferred from homology"/>
<dbReference type="PANTHER" id="PTHR43284">
    <property type="entry name" value="ASPARAGINE SYNTHETASE (GLUTAMINE-HYDROLYZING)"/>
    <property type="match status" value="1"/>
</dbReference>
<dbReference type="Gene3D" id="3.40.50.620">
    <property type="entry name" value="HUPs"/>
    <property type="match status" value="1"/>
</dbReference>
<reference evidence="10 11" key="1">
    <citation type="journal article" date="2014" name="Front. Microbiol.">
        <title>Population and genomic analysis of the genus Halorubrum.</title>
        <authorList>
            <person name="Fullmer M.S."/>
            <person name="Soucy S.M."/>
            <person name="Swithers K.S."/>
            <person name="Makkay A.M."/>
            <person name="Wheeler R."/>
            <person name="Ventosa A."/>
            <person name="Gogarten J.P."/>
            <person name="Papke R.T."/>
        </authorList>
    </citation>
    <scope>NUCLEOTIDE SEQUENCE [LARGE SCALE GENOMIC DNA]</scope>
    <source>
        <strain evidence="10 11">Ga2p</strain>
    </source>
</reference>
<keyword evidence="2 5" id="KW-0547">Nucleotide-binding</keyword>
<dbReference type="NCBIfam" id="TIGR01536">
    <property type="entry name" value="asn_synth_AEB"/>
    <property type="match status" value="1"/>
</dbReference>
<dbReference type="GO" id="GO:0005524">
    <property type="term" value="F:ATP binding"/>
    <property type="evidence" value="ECO:0007669"/>
    <property type="project" value="UniProtKB-KW"/>
</dbReference>
<evidence type="ECO:0000256" key="3">
    <source>
        <dbReference type="ARBA" id="ARBA00022840"/>
    </source>
</evidence>
<evidence type="ECO:0000256" key="7">
    <source>
        <dbReference type="PIRSR" id="PIRSR001589-2"/>
    </source>
</evidence>
<dbReference type="EMBL" id="NHPA01000013">
    <property type="protein sequence ID" value="OYR69600.1"/>
    <property type="molecule type" value="Genomic_DNA"/>
</dbReference>
<dbReference type="InterPro" id="IPR051786">
    <property type="entry name" value="ASN_synthetase/amidase"/>
</dbReference>
<dbReference type="GO" id="GO:0004066">
    <property type="term" value="F:asparagine synthase (glutamine-hydrolyzing) activity"/>
    <property type="evidence" value="ECO:0007669"/>
    <property type="project" value="UniProtKB-EC"/>
</dbReference>
<protein>
    <recommendedName>
        <fullName evidence="5">Putative asparagine synthetase [glutamine-hydrolyzing]</fullName>
        <ecNumber evidence="5">6.3.5.4</ecNumber>
    </recommendedName>
</protein>
<accession>A0A256JLF6</accession>
<dbReference type="Pfam" id="PF00733">
    <property type="entry name" value="Asn_synthase"/>
    <property type="match status" value="1"/>
</dbReference>